<gene>
    <name evidence="2" type="ORF">H9714_09335</name>
</gene>
<name>A0A9D2MCL8_9FIRM</name>
<proteinExistence type="predicted"/>
<reference evidence="2" key="1">
    <citation type="journal article" date="2021" name="PeerJ">
        <title>Extensive microbial diversity within the chicken gut microbiome revealed by metagenomics and culture.</title>
        <authorList>
            <person name="Gilroy R."/>
            <person name="Ravi A."/>
            <person name="Getino M."/>
            <person name="Pursley I."/>
            <person name="Horton D.L."/>
            <person name="Alikhan N.F."/>
            <person name="Baker D."/>
            <person name="Gharbi K."/>
            <person name="Hall N."/>
            <person name="Watson M."/>
            <person name="Adriaenssens E.M."/>
            <person name="Foster-Nyarko E."/>
            <person name="Jarju S."/>
            <person name="Secka A."/>
            <person name="Antonio M."/>
            <person name="Oren A."/>
            <person name="Chaudhuri R.R."/>
            <person name="La Ragione R."/>
            <person name="Hildebrand F."/>
            <person name="Pallen M.J."/>
        </authorList>
    </citation>
    <scope>NUCLEOTIDE SEQUENCE</scope>
    <source>
        <strain evidence="2">CHK189-11263</strain>
    </source>
</reference>
<evidence type="ECO:0000259" key="1">
    <source>
        <dbReference type="Pfam" id="PF01243"/>
    </source>
</evidence>
<dbReference type="InterPro" id="IPR012349">
    <property type="entry name" value="Split_barrel_FMN-bd"/>
</dbReference>
<sequence length="130" mass="14832">MQEVYEFLKKCGTYYLATEEDGQPRVRPFGTIDLFDGRLTIQTGKVKEVSRQMLRNPRVELCAFDGERWLRLAATAVEEPRLEAQKHMLDAYPSLQSMYQPGDGNTQIFALEGVTATFSSFTEAPRTVKF</sequence>
<reference evidence="2" key="2">
    <citation type="submission" date="2021-04" db="EMBL/GenBank/DDBJ databases">
        <authorList>
            <person name="Gilroy R."/>
        </authorList>
    </citation>
    <scope>NUCLEOTIDE SEQUENCE</scope>
    <source>
        <strain evidence="2">CHK189-11263</strain>
    </source>
</reference>
<evidence type="ECO:0000313" key="2">
    <source>
        <dbReference type="EMBL" id="HJB57740.1"/>
    </source>
</evidence>
<comment type="caution">
    <text evidence="2">The sequence shown here is derived from an EMBL/GenBank/DDBJ whole genome shotgun (WGS) entry which is preliminary data.</text>
</comment>
<dbReference type="EMBL" id="DWYC01000087">
    <property type="protein sequence ID" value="HJB57740.1"/>
    <property type="molecule type" value="Genomic_DNA"/>
</dbReference>
<dbReference type="Gene3D" id="2.30.110.10">
    <property type="entry name" value="Electron Transport, Fmn-binding Protein, Chain A"/>
    <property type="match status" value="1"/>
</dbReference>
<accession>A0A9D2MCL8</accession>
<dbReference type="InterPro" id="IPR011576">
    <property type="entry name" value="Pyridox_Oxase_N"/>
</dbReference>
<organism evidence="2 3">
    <name type="scientific">Candidatus Flavonifractor intestinipullorum</name>
    <dbReference type="NCBI Taxonomy" id="2838587"/>
    <lineage>
        <taxon>Bacteria</taxon>
        <taxon>Bacillati</taxon>
        <taxon>Bacillota</taxon>
        <taxon>Clostridia</taxon>
        <taxon>Eubacteriales</taxon>
        <taxon>Oscillospiraceae</taxon>
        <taxon>Flavonifractor</taxon>
    </lineage>
</organism>
<dbReference type="Proteomes" id="UP000824208">
    <property type="component" value="Unassembled WGS sequence"/>
</dbReference>
<feature type="domain" description="Pyridoxamine 5'-phosphate oxidase N-terminal" evidence="1">
    <location>
        <begin position="2"/>
        <end position="111"/>
    </location>
</feature>
<dbReference type="SUPFAM" id="SSF50475">
    <property type="entry name" value="FMN-binding split barrel"/>
    <property type="match status" value="1"/>
</dbReference>
<evidence type="ECO:0000313" key="3">
    <source>
        <dbReference type="Proteomes" id="UP000824208"/>
    </source>
</evidence>
<dbReference type="AlphaFoldDB" id="A0A9D2MCL8"/>
<protein>
    <submittedName>
        <fullName evidence="2">Pyridoxamine 5'-phosphate oxidase family protein</fullName>
    </submittedName>
</protein>
<dbReference type="Pfam" id="PF01243">
    <property type="entry name" value="PNPOx_N"/>
    <property type="match status" value="1"/>
</dbReference>